<dbReference type="InterPro" id="IPR044156">
    <property type="entry name" value="Galectin-like"/>
</dbReference>
<dbReference type="PANTHER" id="PTHR11346">
    <property type="entry name" value="GALECTIN"/>
    <property type="match status" value="1"/>
</dbReference>
<dbReference type="SMART" id="SM00276">
    <property type="entry name" value="GLECT"/>
    <property type="match status" value="2"/>
</dbReference>
<organism evidence="5 6">
    <name type="scientific">Pleurodeles waltl</name>
    <name type="common">Iberian ribbed newt</name>
    <dbReference type="NCBI Taxonomy" id="8319"/>
    <lineage>
        <taxon>Eukaryota</taxon>
        <taxon>Metazoa</taxon>
        <taxon>Chordata</taxon>
        <taxon>Craniata</taxon>
        <taxon>Vertebrata</taxon>
        <taxon>Euteleostomi</taxon>
        <taxon>Amphibia</taxon>
        <taxon>Batrachia</taxon>
        <taxon>Caudata</taxon>
        <taxon>Salamandroidea</taxon>
        <taxon>Salamandridae</taxon>
        <taxon>Pleurodelinae</taxon>
        <taxon>Pleurodeles</taxon>
    </lineage>
</organism>
<dbReference type="GO" id="GO:0005737">
    <property type="term" value="C:cytoplasm"/>
    <property type="evidence" value="ECO:0007669"/>
    <property type="project" value="TreeGrafter"/>
</dbReference>
<keyword evidence="1 3" id="KW-0430">Lectin</keyword>
<feature type="domain" description="Galectin" evidence="4">
    <location>
        <begin position="21"/>
        <end position="154"/>
    </location>
</feature>
<evidence type="ECO:0000256" key="2">
    <source>
        <dbReference type="ARBA" id="ARBA00022737"/>
    </source>
</evidence>
<gene>
    <name evidence="5" type="ORF">NDU88_003106</name>
</gene>
<accession>A0AAV7MQP3</accession>
<evidence type="ECO:0000256" key="1">
    <source>
        <dbReference type="ARBA" id="ARBA00022734"/>
    </source>
</evidence>
<dbReference type="Proteomes" id="UP001066276">
    <property type="component" value="Chromosome 9"/>
</dbReference>
<dbReference type="InterPro" id="IPR001079">
    <property type="entry name" value="Galectin_CRD"/>
</dbReference>
<proteinExistence type="predicted"/>
<dbReference type="FunFam" id="2.60.120.200:FF:000124">
    <property type="entry name" value="Galectin-4"/>
    <property type="match status" value="1"/>
</dbReference>
<protein>
    <recommendedName>
        <fullName evidence="3">Galectin</fullName>
    </recommendedName>
</protein>
<dbReference type="PANTHER" id="PTHR11346:SF111">
    <property type="entry name" value="GALECTIN-12"/>
    <property type="match status" value="1"/>
</dbReference>
<dbReference type="Gene3D" id="2.60.120.200">
    <property type="match status" value="2"/>
</dbReference>
<dbReference type="SMART" id="SM00908">
    <property type="entry name" value="Gal-bind_lectin"/>
    <property type="match status" value="2"/>
</dbReference>
<evidence type="ECO:0000313" key="6">
    <source>
        <dbReference type="Proteomes" id="UP001066276"/>
    </source>
</evidence>
<evidence type="ECO:0000313" key="5">
    <source>
        <dbReference type="EMBL" id="KAJ1105701.1"/>
    </source>
</evidence>
<dbReference type="GO" id="GO:0030246">
    <property type="term" value="F:carbohydrate binding"/>
    <property type="evidence" value="ECO:0007669"/>
    <property type="project" value="UniProtKB-UniRule"/>
</dbReference>
<keyword evidence="2" id="KW-0677">Repeat</keyword>
<feature type="domain" description="Galectin" evidence="4">
    <location>
        <begin position="183"/>
        <end position="312"/>
    </location>
</feature>
<evidence type="ECO:0000259" key="4">
    <source>
        <dbReference type="PROSITE" id="PS51304"/>
    </source>
</evidence>
<dbReference type="Pfam" id="PF00337">
    <property type="entry name" value="Gal-bind_lectin"/>
    <property type="match status" value="2"/>
</dbReference>
<dbReference type="PROSITE" id="PS51304">
    <property type="entry name" value="GALECTIN"/>
    <property type="match status" value="2"/>
</dbReference>
<evidence type="ECO:0000256" key="3">
    <source>
        <dbReference type="RuleBase" id="RU102079"/>
    </source>
</evidence>
<dbReference type="EMBL" id="JANPWB010000013">
    <property type="protein sequence ID" value="KAJ1105701.1"/>
    <property type="molecule type" value="Genomic_DNA"/>
</dbReference>
<sequence>METIPASFLLQPPVFHPVLPYITTIFGGVYHGKQILVHGTVHGEAERFQVDFQCGCSVRPRADIAFHFNPRFNSSPYVICNTLEGERWQDEKKFPKLPLKGGDNFEFIFRFEKNCVKVSVNGHHFVEYPHRLPLERVDTLGIFGDVLVKSIGFINSNPYTMDKIEYPICQPFLLNSKSLTVPYNCRLTERLTPGHMITLRGLVNSDPKELLLVFTTDANLIPLKLSACFREQVIACSSSLGETWEEAKQLKLTFFPFYPERFFEILLLCEAQAFKIAINGFPLGEYNPSFLELKEVSQFQVSGDVQLYSAQC</sequence>
<dbReference type="SUPFAM" id="SSF49899">
    <property type="entry name" value="Concanavalin A-like lectins/glucanases"/>
    <property type="match status" value="2"/>
</dbReference>
<dbReference type="InterPro" id="IPR013320">
    <property type="entry name" value="ConA-like_dom_sf"/>
</dbReference>
<comment type="caution">
    <text evidence="5">The sequence shown here is derived from an EMBL/GenBank/DDBJ whole genome shotgun (WGS) entry which is preliminary data.</text>
</comment>
<dbReference type="AlphaFoldDB" id="A0AAV7MQP3"/>
<reference evidence="5" key="1">
    <citation type="journal article" date="2022" name="bioRxiv">
        <title>Sequencing and chromosome-scale assembly of the giantPleurodeles waltlgenome.</title>
        <authorList>
            <person name="Brown T."/>
            <person name="Elewa A."/>
            <person name="Iarovenko S."/>
            <person name="Subramanian E."/>
            <person name="Araus A.J."/>
            <person name="Petzold A."/>
            <person name="Susuki M."/>
            <person name="Suzuki K.-i.T."/>
            <person name="Hayashi T."/>
            <person name="Toyoda A."/>
            <person name="Oliveira C."/>
            <person name="Osipova E."/>
            <person name="Leigh N.D."/>
            <person name="Simon A."/>
            <person name="Yun M.H."/>
        </authorList>
    </citation>
    <scope>NUCLEOTIDE SEQUENCE</scope>
    <source>
        <strain evidence="5">20211129_DDA</strain>
        <tissue evidence="5">Liver</tissue>
    </source>
</reference>
<keyword evidence="6" id="KW-1185">Reference proteome</keyword>
<name>A0AAV7MQP3_PLEWA</name>
<dbReference type="CDD" id="cd00070">
    <property type="entry name" value="GLECT"/>
    <property type="match status" value="2"/>
</dbReference>